<sequence>MRDCPTKPANRMKLIRQQNDPTNPNTPGATFVQVLTKEIVPGNETEPEIIKENVNYSNAGNMEENENNMGNMDTQNATTIENSQEPESSADDVKPKIDSITEQLKKRKTRTKDVGNLKKRALVKKKKLRRWETTEELTAGDINEKNEETNIEKLASAVSIHVCNNTTTNCSQQVGPPSKKDQFLK</sequence>
<name>A0ABD2N4Z4_9CUCU</name>
<evidence type="ECO:0000256" key="1">
    <source>
        <dbReference type="SAM" id="MobiDB-lite"/>
    </source>
</evidence>
<organism evidence="2 3">
    <name type="scientific">Cryptolaemus montrouzieri</name>
    <dbReference type="NCBI Taxonomy" id="559131"/>
    <lineage>
        <taxon>Eukaryota</taxon>
        <taxon>Metazoa</taxon>
        <taxon>Ecdysozoa</taxon>
        <taxon>Arthropoda</taxon>
        <taxon>Hexapoda</taxon>
        <taxon>Insecta</taxon>
        <taxon>Pterygota</taxon>
        <taxon>Neoptera</taxon>
        <taxon>Endopterygota</taxon>
        <taxon>Coleoptera</taxon>
        <taxon>Polyphaga</taxon>
        <taxon>Cucujiformia</taxon>
        <taxon>Coccinelloidea</taxon>
        <taxon>Coccinellidae</taxon>
        <taxon>Scymninae</taxon>
        <taxon>Scymnini</taxon>
        <taxon>Cryptolaemus</taxon>
    </lineage>
</organism>
<proteinExistence type="predicted"/>
<evidence type="ECO:0000313" key="2">
    <source>
        <dbReference type="EMBL" id="KAL3273760.1"/>
    </source>
</evidence>
<accession>A0ABD2N4Z4</accession>
<gene>
    <name evidence="2" type="ORF">HHI36_015187</name>
</gene>
<comment type="caution">
    <text evidence="2">The sequence shown here is derived from an EMBL/GenBank/DDBJ whole genome shotgun (WGS) entry which is preliminary data.</text>
</comment>
<keyword evidence="3" id="KW-1185">Reference proteome</keyword>
<dbReference type="Proteomes" id="UP001516400">
    <property type="component" value="Unassembled WGS sequence"/>
</dbReference>
<evidence type="ECO:0000313" key="3">
    <source>
        <dbReference type="Proteomes" id="UP001516400"/>
    </source>
</evidence>
<dbReference type="AlphaFoldDB" id="A0ABD2N4Z4"/>
<protein>
    <submittedName>
        <fullName evidence="2">Uncharacterized protein</fullName>
    </submittedName>
</protein>
<reference evidence="2 3" key="1">
    <citation type="journal article" date="2021" name="BMC Biol.">
        <title>Horizontally acquired antibacterial genes associated with adaptive radiation of ladybird beetles.</title>
        <authorList>
            <person name="Li H.S."/>
            <person name="Tang X.F."/>
            <person name="Huang Y.H."/>
            <person name="Xu Z.Y."/>
            <person name="Chen M.L."/>
            <person name="Du X.Y."/>
            <person name="Qiu B.Y."/>
            <person name="Chen P.T."/>
            <person name="Zhang W."/>
            <person name="Slipinski A."/>
            <person name="Escalona H.E."/>
            <person name="Waterhouse R.M."/>
            <person name="Zwick A."/>
            <person name="Pang H."/>
        </authorList>
    </citation>
    <scope>NUCLEOTIDE SEQUENCE [LARGE SCALE GENOMIC DNA]</scope>
    <source>
        <strain evidence="2">SYSU2018</strain>
    </source>
</reference>
<feature type="compositionally biased region" description="Polar residues" evidence="1">
    <location>
        <begin position="16"/>
        <end position="28"/>
    </location>
</feature>
<dbReference type="EMBL" id="JABFTP020000062">
    <property type="protein sequence ID" value="KAL3273760.1"/>
    <property type="molecule type" value="Genomic_DNA"/>
</dbReference>
<feature type="region of interest" description="Disordered" evidence="1">
    <location>
        <begin position="1"/>
        <end position="28"/>
    </location>
</feature>